<feature type="transmembrane region" description="Helical" evidence="1">
    <location>
        <begin position="27"/>
        <end position="47"/>
    </location>
</feature>
<dbReference type="Pfam" id="PF11915">
    <property type="entry name" value="DUF3433"/>
    <property type="match status" value="1"/>
</dbReference>
<dbReference type="EMBL" id="JAGSXJ010000020">
    <property type="protein sequence ID" value="KAH6679887.1"/>
    <property type="molecule type" value="Genomic_DNA"/>
</dbReference>
<keyword evidence="1" id="KW-0812">Transmembrane</keyword>
<feature type="transmembrane region" description="Helical" evidence="1">
    <location>
        <begin position="80"/>
        <end position="100"/>
    </location>
</feature>
<evidence type="ECO:0000313" key="3">
    <source>
        <dbReference type="Proteomes" id="UP000770015"/>
    </source>
</evidence>
<accession>A0A9P8V6G2</accession>
<organism evidence="2 3">
    <name type="scientific">Plectosphaerella plurivora</name>
    <dbReference type="NCBI Taxonomy" id="936078"/>
    <lineage>
        <taxon>Eukaryota</taxon>
        <taxon>Fungi</taxon>
        <taxon>Dikarya</taxon>
        <taxon>Ascomycota</taxon>
        <taxon>Pezizomycotina</taxon>
        <taxon>Sordariomycetes</taxon>
        <taxon>Hypocreomycetidae</taxon>
        <taxon>Glomerellales</taxon>
        <taxon>Plectosphaerellaceae</taxon>
        <taxon>Plectosphaerella</taxon>
    </lineage>
</organism>
<keyword evidence="1" id="KW-1133">Transmembrane helix</keyword>
<protein>
    <submittedName>
        <fullName evidence="2">Uncharacterized protein</fullName>
    </submittedName>
</protein>
<gene>
    <name evidence="2" type="ORF">F5X68DRAFT_223707</name>
</gene>
<dbReference type="PANTHER" id="PTHR37544:SF3">
    <property type="entry name" value="SPRAY"/>
    <property type="match status" value="1"/>
</dbReference>
<dbReference type="PANTHER" id="PTHR37544">
    <property type="entry name" value="SPRAY-RELATED"/>
    <property type="match status" value="1"/>
</dbReference>
<reference evidence="2" key="1">
    <citation type="journal article" date="2021" name="Nat. Commun.">
        <title>Genetic determinants of endophytism in the Arabidopsis root mycobiome.</title>
        <authorList>
            <person name="Mesny F."/>
            <person name="Miyauchi S."/>
            <person name="Thiergart T."/>
            <person name="Pickel B."/>
            <person name="Atanasova L."/>
            <person name="Karlsson M."/>
            <person name="Huettel B."/>
            <person name="Barry K.W."/>
            <person name="Haridas S."/>
            <person name="Chen C."/>
            <person name="Bauer D."/>
            <person name="Andreopoulos W."/>
            <person name="Pangilinan J."/>
            <person name="LaButti K."/>
            <person name="Riley R."/>
            <person name="Lipzen A."/>
            <person name="Clum A."/>
            <person name="Drula E."/>
            <person name="Henrissat B."/>
            <person name="Kohler A."/>
            <person name="Grigoriev I.V."/>
            <person name="Martin F.M."/>
            <person name="Hacquard S."/>
        </authorList>
    </citation>
    <scope>NUCLEOTIDE SEQUENCE</scope>
    <source>
        <strain evidence="2">MPI-SDFR-AT-0117</strain>
    </source>
</reference>
<dbReference type="Proteomes" id="UP000770015">
    <property type="component" value="Unassembled WGS sequence"/>
</dbReference>
<dbReference type="AlphaFoldDB" id="A0A9P8V6G2"/>
<dbReference type="InterPro" id="IPR021840">
    <property type="entry name" value="DUF3433"/>
</dbReference>
<proteinExistence type="predicted"/>
<sequence>MTGQVQVQEAAHRPYGWLASCLRWPSLFLFAFLDIVLVAVVVALYVVSDRNTGFVTVPSGINSTRSGRDSDIFDIPWDLGVLWTALPSFTFALFGAYWAWIAHSLAERQPYVELRKDAGSDARRAVLLDYRVVGSVWRWWGALRMSHYTVGTTTLLSIALTYLIAPLAARLFAAQPVAAPHEVPIFYNETYNLQSINATSDWRPVLNVVSATLLYGGRNIPWTTNERAFRPFGADASIISTSKMEGKTTAYSAYLNCELIKDYTLTTGDKAGEVEISGTDRGCDFTQSFGVGGTQEIYLTSTVEFGCSAQAFFSRFLFTAAKQSPTSSTNITDISVISCATGYRQVEGMVTVSPTPGSDTPSVESFVETGERDTTRPTLWRVFESAILGLVTINPQAKWSTTDMANVILYSAQRAQPSNFLDPDLLLETIPRVFTSVYANTVAIHGFDPLSENETSTGTAFIPITRLFVVPWVAYVILAFLATTLGTVVFVFFRLQRTPSILTEEPQGLLSMAAILDRSELLYIASHMRQEIGFDGGIWERGKTRSDVMDRKWRAEMNPETGSWVIMAVREGMAQVPLNHPPPDQYWQAGQ</sequence>
<feature type="transmembrane region" description="Helical" evidence="1">
    <location>
        <begin position="472"/>
        <end position="493"/>
    </location>
</feature>
<evidence type="ECO:0000313" key="2">
    <source>
        <dbReference type="EMBL" id="KAH6679887.1"/>
    </source>
</evidence>
<comment type="caution">
    <text evidence="2">The sequence shown here is derived from an EMBL/GenBank/DDBJ whole genome shotgun (WGS) entry which is preliminary data.</text>
</comment>
<keyword evidence="1" id="KW-0472">Membrane</keyword>
<dbReference type="OrthoDB" id="3522351at2759"/>
<feature type="transmembrane region" description="Helical" evidence="1">
    <location>
        <begin position="148"/>
        <end position="169"/>
    </location>
</feature>
<keyword evidence="3" id="KW-1185">Reference proteome</keyword>
<name>A0A9P8V6G2_9PEZI</name>
<evidence type="ECO:0000256" key="1">
    <source>
        <dbReference type="SAM" id="Phobius"/>
    </source>
</evidence>